<evidence type="ECO:0000313" key="3">
    <source>
        <dbReference type="EMBL" id="HHY26380.1"/>
    </source>
</evidence>
<dbReference type="GO" id="GO:0005829">
    <property type="term" value="C:cytosol"/>
    <property type="evidence" value="ECO:0007669"/>
    <property type="project" value="TreeGrafter"/>
</dbReference>
<dbReference type="GO" id="GO:0003677">
    <property type="term" value="F:DNA binding"/>
    <property type="evidence" value="ECO:0007669"/>
    <property type="project" value="UniProtKB-KW"/>
</dbReference>
<dbReference type="EMBL" id="DUTF01000146">
    <property type="protein sequence ID" value="HHY26380.1"/>
    <property type="molecule type" value="Genomic_DNA"/>
</dbReference>
<sequence length="122" mass="13522">MLELGKRLKEIRKSKNLNAAELSQQSGVARSLISQLESGKRQSTSIDTVYRLAKALDVPVASLLAETPVTTSYAAKHGHQESSLYFKEGDLAYLQTLRKAKEAGLTPELLNELIDVILRIRK</sequence>
<evidence type="ECO:0000259" key="2">
    <source>
        <dbReference type="PROSITE" id="PS50943"/>
    </source>
</evidence>
<dbReference type="GO" id="GO:0003700">
    <property type="term" value="F:DNA-binding transcription factor activity"/>
    <property type="evidence" value="ECO:0007669"/>
    <property type="project" value="TreeGrafter"/>
</dbReference>
<evidence type="ECO:0000256" key="1">
    <source>
        <dbReference type="ARBA" id="ARBA00023125"/>
    </source>
</evidence>
<dbReference type="InterPro" id="IPR050807">
    <property type="entry name" value="TransReg_Diox_bact_type"/>
</dbReference>
<gene>
    <name evidence="3" type="ORF">GX523_06445</name>
</gene>
<dbReference type="PROSITE" id="PS50943">
    <property type="entry name" value="HTH_CROC1"/>
    <property type="match status" value="1"/>
</dbReference>
<dbReference type="Proteomes" id="UP000553059">
    <property type="component" value="Unassembled WGS sequence"/>
</dbReference>
<evidence type="ECO:0000313" key="4">
    <source>
        <dbReference type="Proteomes" id="UP000553059"/>
    </source>
</evidence>
<name>A0A7C7D988_9FIRM</name>
<dbReference type="SUPFAM" id="SSF47413">
    <property type="entry name" value="lambda repressor-like DNA-binding domains"/>
    <property type="match status" value="1"/>
</dbReference>
<dbReference type="PANTHER" id="PTHR46797:SF1">
    <property type="entry name" value="METHYLPHOSPHONATE SYNTHASE"/>
    <property type="match status" value="1"/>
</dbReference>
<dbReference type="SMART" id="SM00530">
    <property type="entry name" value="HTH_XRE"/>
    <property type="match status" value="1"/>
</dbReference>
<dbReference type="AlphaFoldDB" id="A0A7C7D988"/>
<comment type="caution">
    <text evidence="3">The sequence shown here is derived from an EMBL/GenBank/DDBJ whole genome shotgun (WGS) entry which is preliminary data.</text>
</comment>
<reference evidence="3 4" key="1">
    <citation type="journal article" date="2020" name="Biotechnol. Biofuels">
        <title>New insights from the biogas microbiome by comprehensive genome-resolved metagenomics of nearly 1600 species originating from multiple anaerobic digesters.</title>
        <authorList>
            <person name="Campanaro S."/>
            <person name="Treu L."/>
            <person name="Rodriguez-R L.M."/>
            <person name="Kovalovszki A."/>
            <person name="Ziels R.M."/>
            <person name="Maus I."/>
            <person name="Zhu X."/>
            <person name="Kougias P.G."/>
            <person name="Basile A."/>
            <person name="Luo G."/>
            <person name="Schluter A."/>
            <person name="Konstantinidis K.T."/>
            <person name="Angelidaki I."/>
        </authorList>
    </citation>
    <scope>NUCLEOTIDE SEQUENCE [LARGE SCALE GENOMIC DNA]</scope>
    <source>
        <strain evidence="3">AS05jafATM_4</strain>
    </source>
</reference>
<dbReference type="InterPro" id="IPR010982">
    <property type="entry name" value="Lambda_DNA-bd_dom_sf"/>
</dbReference>
<protein>
    <submittedName>
        <fullName evidence="3">Helix-turn-helix transcriptional regulator</fullName>
    </submittedName>
</protein>
<dbReference type="InterPro" id="IPR001387">
    <property type="entry name" value="Cro/C1-type_HTH"/>
</dbReference>
<dbReference type="Pfam" id="PF01381">
    <property type="entry name" value="HTH_3"/>
    <property type="match status" value="1"/>
</dbReference>
<organism evidence="3 4">
    <name type="scientific">Desulfitobacterium dehalogenans</name>
    <dbReference type="NCBI Taxonomy" id="36854"/>
    <lineage>
        <taxon>Bacteria</taxon>
        <taxon>Bacillati</taxon>
        <taxon>Bacillota</taxon>
        <taxon>Clostridia</taxon>
        <taxon>Eubacteriales</taxon>
        <taxon>Desulfitobacteriaceae</taxon>
        <taxon>Desulfitobacterium</taxon>
    </lineage>
</organism>
<feature type="domain" description="HTH cro/C1-type" evidence="2">
    <location>
        <begin position="8"/>
        <end position="63"/>
    </location>
</feature>
<dbReference type="Gene3D" id="1.10.260.40">
    <property type="entry name" value="lambda repressor-like DNA-binding domains"/>
    <property type="match status" value="1"/>
</dbReference>
<dbReference type="CDD" id="cd00093">
    <property type="entry name" value="HTH_XRE"/>
    <property type="match status" value="1"/>
</dbReference>
<keyword evidence="1" id="KW-0238">DNA-binding</keyword>
<proteinExistence type="predicted"/>
<dbReference type="PANTHER" id="PTHR46797">
    <property type="entry name" value="HTH-TYPE TRANSCRIPTIONAL REGULATOR"/>
    <property type="match status" value="1"/>
</dbReference>
<accession>A0A7C7D988</accession>